<dbReference type="Proteomes" id="UP000008178">
    <property type="component" value="Chromosome"/>
</dbReference>
<protein>
    <submittedName>
        <fullName evidence="1">Uncharacterized protein</fullName>
    </submittedName>
</protein>
<gene>
    <name evidence="1" type="ordered locus">RHOM_12760</name>
</gene>
<reference evidence="1 2" key="1">
    <citation type="journal article" date="2015" name="Genome Announc.">
        <title>Complete genome sequence of the human gut symbiont Roseburia hominis.</title>
        <authorList>
            <person name="Travis A.J."/>
            <person name="Kelly D."/>
            <person name="Flint H.J."/>
            <person name="Aminov R.I."/>
        </authorList>
    </citation>
    <scope>NUCLEOTIDE SEQUENCE [LARGE SCALE GENOMIC DNA]</scope>
    <source>
        <strain evidence="2">DSM 16839 / JCM 17582 / NCIMB 14029 / A2-183</strain>
    </source>
</reference>
<sequence>MSRKKFCKNLKFLKNKHKRSFREKGYMLKYSTVSSFWKEEAQAGYCAERGFTCTRN</sequence>
<dbReference type="HOGENOM" id="CLU_3011507_0_0_9"/>
<dbReference type="EMBL" id="CP003040">
    <property type="protein sequence ID" value="AEN97660.1"/>
    <property type="molecule type" value="Genomic_DNA"/>
</dbReference>
<dbReference type="AlphaFoldDB" id="G2SY72"/>
<name>G2SY72_ROSHA</name>
<organism evidence="1 2">
    <name type="scientific">Roseburia hominis (strain DSM 16839 / JCM 17582 / NCIMB 14029 / A2-183)</name>
    <dbReference type="NCBI Taxonomy" id="585394"/>
    <lineage>
        <taxon>Bacteria</taxon>
        <taxon>Bacillati</taxon>
        <taxon>Bacillota</taxon>
        <taxon>Clostridia</taxon>
        <taxon>Lachnospirales</taxon>
        <taxon>Lachnospiraceae</taxon>
        <taxon>Roseburia</taxon>
    </lineage>
</organism>
<evidence type="ECO:0000313" key="2">
    <source>
        <dbReference type="Proteomes" id="UP000008178"/>
    </source>
</evidence>
<keyword evidence="2" id="KW-1185">Reference proteome</keyword>
<proteinExistence type="predicted"/>
<dbReference type="KEGG" id="rho:RHOM_12760"/>
<accession>G2SY72</accession>
<evidence type="ECO:0000313" key="1">
    <source>
        <dbReference type="EMBL" id="AEN97660.1"/>
    </source>
</evidence>